<dbReference type="PANTHER" id="PTHR42736">
    <property type="entry name" value="PROTEIN-GLUTAMINE GAMMA-GLUTAMYLTRANSFERASE"/>
    <property type="match status" value="1"/>
</dbReference>
<dbReference type="PANTHER" id="PTHR42736:SF1">
    <property type="entry name" value="PROTEIN-GLUTAMINE GAMMA-GLUTAMYLTRANSFERASE"/>
    <property type="match status" value="1"/>
</dbReference>
<feature type="transmembrane region" description="Helical" evidence="1">
    <location>
        <begin position="550"/>
        <end position="570"/>
    </location>
</feature>
<proteinExistence type="predicted"/>
<sequence>MSDERGIADYLPVATLLRLLLVLTLVYAPHVTHLPLWETGLLVALLIWRALAATRQWRMPPRALRVGLVVASVGGIYASYGHVSGQTAGTALLCLMGALKLVELRARRDVMVMVFLMYFMLVTHFFYSQEIWTSIYLLVSCVAITALLIECQHLGALPPRQTLRKAGVMVAQALPLMLILFVLFPRIPGPLWGLPADAGATARTGLSDSMSPGDIASLIQTDAVAFRVHFDGPAPPPEQRYWRGPVFDFFDGRTWKPSWISRQPLAADAVRYLGQPVRYEATMEATRMPWLLALDLPSDRGLPDDVRLNHNGELLARRPVIERRRYTVTSYPQYALDPQLDARARQRLTRLPKGRDPRTLALAQSWRAQGLTDRQIVDAALNMIRNENFVYTLRPPALGADSIDEFLFDTRRGFCEHYSSAFTFLMRAAGIPARVVTGYQGGTLNALGDYYVVNQADAHAWSEVWFDGSWHRIDPTAAVAPNRIEDGLSAAIDSADGLPAYLAHRTAWRDALKLRWDWLNARWNGLVLGYGPELQQQFLQRFGLGDLRSMILALTILVTGTLALVGAVLMRRAAPARTQDPALREWQRLTRRLARRGLPAHPGEGPRDYIARVQQTHPEWCDALQTALDLYLSSRYLDTPNAARVAELRRAVTAARI</sequence>
<dbReference type="Pfam" id="PF11992">
    <property type="entry name" value="TgpA_N"/>
    <property type="match status" value="1"/>
</dbReference>
<dbReference type="EMBL" id="JAAVXB010000007">
    <property type="protein sequence ID" value="NKF23317.1"/>
    <property type="molecule type" value="Genomic_DNA"/>
</dbReference>
<dbReference type="InterPro" id="IPR025403">
    <property type="entry name" value="TgpA-like_C"/>
</dbReference>
<dbReference type="InterPro" id="IPR021878">
    <property type="entry name" value="TgpA_N"/>
</dbReference>
<feature type="domain" description="Transglutaminase-like" evidence="2">
    <location>
        <begin position="407"/>
        <end position="477"/>
    </location>
</feature>
<keyword evidence="1" id="KW-0812">Transmembrane</keyword>
<dbReference type="InterPro" id="IPR052901">
    <property type="entry name" value="Bact_TGase-like"/>
</dbReference>
<dbReference type="InterPro" id="IPR038765">
    <property type="entry name" value="Papain-like_cys_pep_sf"/>
</dbReference>
<dbReference type="RefSeq" id="WP_168148637.1">
    <property type="nucleotide sequence ID" value="NZ_JAAVXB010000007.1"/>
</dbReference>
<evidence type="ECO:0000313" key="4">
    <source>
        <dbReference type="Proteomes" id="UP000653472"/>
    </source>
</evidence>
<feature type="transmembrane region" description="Helical" evidence="1">
    <location>
        <begin position="34"/>
        <end position="51"/>
    </location>
</feature>
<comment type="caution">
    <text evidence="3">The sequence shown here is derived from an EMBL/GenBank/DDBJ whole genome shotgun (WGS) entry which is preliminary data.</text>
</comment>
<name>A0A970B5E5_9GAMM</name>
<keyword evidence="4" id="KW-1185">Reference proteome</keyword>
<feature type="transmembrane region" description="Helical" evidence="1">
    <location>
        <begin position="166"/>
        <end position="184"/>
    </location>
</feature>
<feature type="transmembrane region" description="Helical" evidence="1">
    <location>
        <begin position="133"/>
        <end position="154"/>
    </location>
</feature>
<dbReference type="AlphaFoldDB" id="A0A970B5E5"/>
<keyword evidence="1" id="KW-0472">Membrane</keyword>
<dbReference type="InterPro" id="IPR002931">
    <property type="entry name" value="Transglutaminase-like"/>
</dbReference>
<accession>A0A970B5E5</accession>
<organism evidence="3 4">
    <name type="scientific">Solimonas marina</name>
    <dbReference type="NCBI Taxonomy" id="2714601"/>
    <lineage>
        <taxon>Bacteria</taxon>
        <taxon>Pseudomonadati</taxon>
        <taxon>Pseudomonadota</taxon>
        <taxon>Gammaproteobacteria</taxon>
        <taxon>Nevskiales</taxon>
        <taxon>Nevskiaceae</taxon>
        <taxon>Solimonas</taxon>
    </lineage>
</organism>
<evidence type="ECO:0000313" key="3">
    <source>
        <dbReference type="EMBL" id="NKF23317.1"/>
    </source>
</evidence>
<dbReference type="Gene3D" id="3.10.620.30">
    <property type="match status" value="1"/>
</dbReference>
<keyword evidence="1" id="KW-1133">Transmembrane helix</keyword>
<dbReference type="SUPFAM" id="SSF54001">
    <property type="entry name" value="Cysteine proteinases"/>
    <property type="match status" value="1"/>
</dbReference>
<feature type="transmembrane region" description="Helical" evidence="1">
    <location>
        <begin position="110"/>
        <end position="127"/>
    </location>
</feature>
<gene>
    <name evidence="3" type="ORF">G7Y82_13430</name>
</gene>
<feature type="transmembrane region" description="Helical" evidence="1">
    <location>
        <begin position="7"/>
        <end position="28"/>
    </location>
</feature>
<evidence type="ECO:0000259" key="2">
    <source>
        <dbReference type="SMART" id="SM00460"/>
    </source>
</evidence>
<protein>
    <submittedName>
        <fullName evidence="3">DUF3488 domain-containing transglutaminase family protein</fullName>
    </submittedName>
</protein>
<dbReference type="Pfam" id="PF01841">
    <property type="entry name" value="Transglut_core"/>
    <property type="match status" value="1"/>
</dbReference>
<reference evidence="3" key="1">
    <citation type="submission" date="2020-03" db="EMBL/GenBank/DDBJ databases">
        <title>Solimonas marina sp. nov., isolated from deep seawater of the Pacific Ocean.</title>
        <authorList>
            <person name="Liu X."/>
            <person name="Lai Q."/>
            <person name="Sun F."/>
            <person name="Gai Y."/>
            <person name="Li G."/>
            <person name="Shao Z."/>
        </authorList>
    </citation>
    <scope>NUCLEOTIDE SEQUENCE</scope>
    <source>
        <strain evidence="3">C16B3</strain>
    </source>
</reference>
<dbReference type="Proteomes" id="UP000653472">
    <property type="component" value="Unassembled WGS sequence"/>
</dbReference>
<dbReference type="Pfam" id="PF13559">
    <property type="entry name" value="DUF4129"/>
    <property type="match status" value="1"/>
</dbReference>
<dbReference type="SMART" id="SM00460">
    <property type="entry name" value="TGc"/>
    <property type="match status" value="1"/>
</dbReference>
<evidence type="ECO:0000256" key="1">
    <source>
        <dbReference type="SAM" id="Phobius"/>
    </source>
</evidence>